<dbReference type="GO" id="GO:0016773">
    <property type="term" value="F:phosphotransferase activity, alcohol group as acceptor"/>
    <property type="evidence" value="ECO:0007669"/>
    <property type="project" value="InterPro"/>
</dbReference>
<dbReference type="SUPFAM" id="SSF53067">
    <property type="entry name" value="Actin-like ATPase domain"/>
    <property type="match status" value="1"/>
</dbReference>
<dbReference type="EMBL" id="VOOS01000003">
    <property type="protein sequence ID" value="TXB65231.1"/>
    <property type="molecule type" value="Genomic_DNA"/>
</dbReference>
<gene>
    <name evidence="1" type="ORF">FRY74_07365</name>
</gene>
<dbReference type="GO" id="GO:0005524">
    <property type="term" value="F:ATP binding"/>
    <property type="evidence" value="ECO:0007669"/>
    <property type="project" value="InterPro"/>
</dbReference>
<dbReference type="Gene3D" id="3.30.420.40">
    <property type="match status" value="2"/>
</dbReference>
<evidence type="ECO:0000313" key="1">
    <source>
        <dbReference type="EMBL" id="TXB65231.1"/>
    </source>
</evidence>
<sequence length="354" mass="39417">MNTYNVIGVMSGTSLDGLDICYCSFSISKNKQWSYNINAASTINISDKLKTKLIKAINYSGLELSLLDNELGDFIGHSINIFIKKNNIKSIDFISSHGHTIFHQPQKKLTLQIGNGANISSITKYPVICDFRTSDLALKGNGAPLVPIGDKLLFNEYDYCLNLGGIANISYQEEKRIAYDICPANMVLNKLANDLGKEYDANGDIARSGKIDSSLLTKLNNLEYYQTPHPKSLGFEWVEKYIFPILNNYDIPVENKLSTFIEHIALQISNQVTEKSTLLITGGGVFNSFLIERLKKNSNLSIIIPPEEIINFKEALIFGFLGVLRYRNEINTLKSVTGAQFDNIGGCIYNALTN</sequence>
<dbReference type="PANTHER" id="PTHR30605">
    <property type="entry name" value="ANHYDRO-N-ACETYLMURAMIC ACID KINASE"/>
    <property type="match status" value="1"/>
</dbReference>
<dbReference type="GO" id="GO:0009254">
    <property type="term" value="P:peptidoglycan turnover"/>
    <property type="evidence" value="ECO:0007669"/>
    <property type="project" value="InterPro"/>
</dbReference>
<dbReference type="AlphaFoldDB" id="A0A5C6RSC8"/>
<dbReference type="GO" id="GO:0016301">
    <property type="term" value="F:kinase activity"/>
    <property type="evidence" value="ECO:0007669"/>
    <property type="project" value="UniProtKB-KW"/>
</dbReference>
<dbReference type="EC" id="2.7.1.170" evidence="1"/>
<organism evidence="1 2">
    <name type="scientific">Vicingus serpentipes</name>
    <dbReference type="NCBI Taxonomy" id="1926625"/>
    <lineage>
        <taxon>Bacteria</taxon>
        <taxon>Pseudomonadati</taxon>
        <taxon>Bacteroidota</taxon>
        <taxon>Flavobacteriia</taxon>
        <taxon>Flavobacteriales</taxon>
        <taxon>Vicingaceae</taxon>
        <taxon>Vicingus</taxon>
    </lineage>
</organism>
<proteinExistence type="predicted"/>
<dbReference type="GO" id="GO:0006040">
    <property type="term" value="P:amino sugar metabolic process"/>
    <property type="evidence" value="ECO:0007669"/>
    <property type="project" value="InterPro"/>
</dbReference>
<dbReference type="PANTHER" id="PTHR30605:SF0">
    <property type="entry name" value="ANHYDRO-N-ACETYLMURAMIC ACID KINASE"/>
    <property type="match status" value="1"/>
</dbReference>
<name>A0A5C6RSC8_9FLAO</name>
<dbReference type="NCBIfam" id="NF007144">
    <property type="entry name" value="PRK09585.2-3"/>
    <property type="match status" value="1"/>
</dbReference>
<dbReference type="Proteomes" id="UP000321721">
    <property type="component" value="Unassembled WGS sequence"/>
</dbReference>
<reference evidence="1 2" key="1">
    <citation type="submission" date="2019-08" db="EMBL/GenBank/DDBJ databases">
        <title>Genome of Vicingus serpentipes NCIMB 15042.</title>
        <authorList>
            <person name="Bowman J.P."/>
        </authorList>
    </citation>
    <scope>NUCLEOTIDE SEQUENCE [LARGE SCALE GENOMIC DNA]</scope>
    <source>
        <strain evidence="1 2">NCIMB 15042</strain>
    </source>
</reference>
<accession>A0A5C6RSC8</accession>
<dbReference type="Pfam" id="PF03702">
    <property type="entry name" value="AnmK"/>
    <property type="match status" value="1"/>
</dbReference>
<evidence type="ECO:0000313" key="2">
    <source>
        <dbReference type="Proteomes" id="UP000321721"/>
    </source>
</evidence>
<keyword evidence="2" id="KW-1185">Reference proteome</keyword>
<dbReference type="RefSeq" id="WP_147100081.1">
    <property type="nucleotide sequence ID" value="NZ_VOOS01000003.1"/>
</dbReference>
<dbReference type="OrthoDB" id="9763949at2"/>
<dbReference type="InterPro" id="IPR043129">
    <property type="entry name" value="ATPase_NBD"/>
</dbReference>
<keyword evidence="1" id="KW-0808">Transferase</keyword>
<comment type="caution">
    <text evidence="1">The sequence shown here is derived from an EMBL/GenBank/DDBJ whole genome shotgun (WGS) entry which is preliminary data.</text>
</comment>
<dbReference type="InterPro" id="IPR005338">
    <property type="entry name" value="Anhydro_N_Ac-Mur_kinase"/>
</dbReference>
<keyword evidence="1" id="KW-0418">Kinase</keyword>
<protein>
    <submittedName>
        <fullName evidence="1">Anhydro-N-acetylmuramic acid kinase</fullName>
        <ecNumber evidence="1">2.7.1.170</ecNumber>
    </submittedName>
</protein>